<dbReference type="Gene3D" id="3.90.1580.10">
    <property type="entry name" value="paralog of FGE (formylglycine-generating enzyme)"/>
    <property type="match status" value="1"/>
</dbReference>
<dbReference type="EMBL" id="AZHX01001436">
    <property type="protein sequence ID" value="ETX03418.1"/>
    <property type="molecule type" value="Genomic_DNA"/>
</dbReference>
<dbReference type="HOGENOM" id="CLU_012431_2_1_7"/>
<feature type="domain" description="Sulfatase-modifying factor enzyme-like" evidence="1">
    <location>
        <begin position="59"/>
        <end position="302"/>
    </location>
</feature>
<gene>
    <name evidence="2" type="ORF">ETSY2_33555</name>
</gene>
<name>W4LZU1_9BACT</name>
<dbReference type="InterPro" id="IPR042095">
    <property type="entry name" value="SUMF_sf"/>
</dbReference>
<dbReference type="InterPro" id="IPR005532">
    <property type="entry name" value="SUMF_dom"/>
</dbReference>
<dbReference type="GO" id="GO:0120147">
    <property type="term" value="F:formylglycine-generating oxidase activity"/>
    <property type="evidence" value="ECO:0007669"/>
    <property type="project" value="TreeGrafter"/>
</dbReference>
<protein>
    <recommendedName>
        <fullName evidence="1">Sulfatase-modifying factor enzyme-like domain-containing protein</fullName>
    </recommendedName>
</protein>
<dbReference type="SUPFAM" id="SSF56436">
    <property type="entry name" value="C-type lectin-like"/>
    <property type="match status" value="1"/>
</dbReference>
<dbReference type="Proteomes" id="UP000019140">
    <property type="component" value="Unassembled WGS sequence"/>
</dbReference>
<evidence type="ECO:0000313" key="2">
    <source>
        <dbReference type="EMBL" id="ETX03418.1"/>
    </source>
</evidence>
<dbReference type="PATRIC" id="fig|1429439.4.peg.5690"/>
<proteinExistence type="predicted"/>
<reference evidence="2 3" key="1">
    <citation type="journal article" date="2014" name="Nature">
        <title>An environmental bacterial taxon with a large and distinct metabolic repertoire.</title>
        <authorList>
            <person name="Wilson M.C."/>
            <person name="Mori T."/>
            <person name="Ruckert C."/>
            <person name="Uria A.R."/>
            <person name="Helf M.J."/>
            <person name="Takada K."/>
            <person name="Gernert C."/>
            <person name="Steffens U.A."/>
            <person name="Heycke N."/>
            <person name="Schmitt S."/>
            <person name="Rinke C."/>
            <person name="Helfrich E.J."/>
            <person name="Brachmann A.O."/>
            <person name="Gurgui C."/>
            <person name="Wakimoto T."/>
            <person name="Kracht M."/>
            <person name="Crusemann M."/>
            <person name="Hentschel U."/>
            <person name="Abe I."/>
            <person name="Matsunaga S."/>
            <person name="Kalinowski J."/>
            <person name="Takeyama H."/>
            <person name="Piel J."/>
        </authorList>
    </citation>
    <scope>NUCLEOTIDE SEQUENCE [LARGE SCALE GENOMIC DNA]</scope>
    <source>
        <strain evidence="3">TSY2</strain>
    </source>
</reference>
<evidence type="ECO:0000313" key="3">
    <source>
        <dbReference type="Proteomes" id="UP000019140"/>
    </source>
</evidence>
<keyword evidence="3" id="KW-1185">Reference proteome</keyword>
<dbReference type="AlphaFoldDB" id="W4LZU1"/>
<sequence length="305" mass="34542">MPRSTLCAHILIISLLWLQGMLHTTEVHGAETQLSAETAKANRSTAWPPTIRDGFGITFVLIPAGEFMMGSTAVDVQDAVRKFSHDLKREWIADEMPQHPVRISRPFYLSKYEITQSQWKSVMGNNPSRFQHNRHPVENVSWQEANAFIHRLNASTAGAPYRLPTEAEWEYAARGSDGRRYPWGNVFEASRLNFCDRHCTYSWNDKLANDGHRGTAPVGSYAGGVSPFGVHDMIGNVWEWVQDRYGRYHSERVEDPTGPASGAHRVMRGGSWDNNPGLCRAATRLYVSPEHRFDFAGFRLVRTQP</sequence>
<dbReference type="Pfam" id="PF03781">
    <property type="entry name" value="FGE-sulfatase"/>
    <property type="match status" value="1"/>
</dbReference>
<dbReference type="InterPro" id="IPR016187">
    <property type="entry name" value="CTDL_fold"/>
</dbReference>
<comment type="caution">
    <text evidence="2">The sequence shown here is derived from an EMBL/GenBank/DDBJ whole genome shotgun (WGS) entry which is preliminary data.</text>
</comment>
<dbReference type="PANTHER" id="PTHR23150">
    <property type="entry name" value="SULFATASE MODIFYING FACTOR 1, 2"/>
    <property type="match status" value="1"/>
</dbReference>
<organism evidence="2 3">
    <name type="scientific">Candidatus Entotheonella gemina</name>
    <dbReference type="NCBI Taxonomy" id="1429439"/>
    <lineage>
        <taxon>Bacteria</taxon>
        <taxon>Pseudomonadati</taxon>
        <taxon>Nitrospinota/Tectimicrobiota group</taxon>
        <taxon>Candidatus Tectimicrobiota</taxon>
        <taxon>Candidatus Entotheonellia</taxon>
        <taxon>Candidatus Entotheonellales</taxon>
        <taxon>Candidatus Entotheonellaceae</taxon>
        <taxon>Candidatus Entotheonella</taxon>
    </lineage>
</organism>
<dbReference type="PANTHER" id="PTHR23150:SF19">
    <property type="entry name" value="FORMYLGLYCINE-GENERATING ENZYME"/>
    <property type="match status" value="1"/>
</dbReference>
<evidence type="ECO:0000259" key="1">
    <source>
        <dbReference type="Pfam" id="PF03781"/>
    </source>
</evidence>
<dbReference type="InterPro" id="IPR051043">
    <property type="entry name" value="Sulfatase_Mod_Factor_Kinase"/>
</dbReference>
<accession>W4LZU1</accession>